<dbReference type="PANTHER" id="PTHR21535:SF51">
    <property type="entry name" value="MANGANESE RESISTANCE PROTEIN MNR2"/>
    <property type="match status" value="1"/>
</dbReference>
<evidence type="ECO:0000256" key="7">
    <source>
        <dbReference type="SAM" id="Phobius"/>
    </source>
</evidence>
<comment type="similarity">
    <text evidence="2">Belongs to the CorA metal ion transporter (MIT) (TC 1.A.35) family.</text>
</comment>
<dbReference type="GO" id="GO:0010961">
    <property type="term" value="P:intracellular magnesium ion homeostasis"/>
    <property type="evidence" value="ECO:0007669"/>
    <property type="project" value="TreeGrafter"/>
</dbReference>
<dbReference type="AlphaFoldDB" id="A0AAD5K6E9"/>
<dbReference type="Gene3D" id="3.30.460.20">
    <property type="entry name" value="CorA soluble domain-like"/>
    <property type="match status" value="1"/>
</dbReference>
<dbReference type="InterPro" id="IPR045861">
    <property type="entry name" value="CorA_cytoplasmic_dom"/>
</dbReference>
<dbReference type="InterPro" id="IPR044089">
    <property type="entry name" value="Alr1-like"/>
</dbReference>
<evidence type="ECO:0000256" key="2">
    <source>
        <dbReference type="ARBA" id="ARBA00009765"/>
    </source>
</evidence>
<dbReference type="InterPro" id="IPR002523">
    <property type="entry name" value="MgTranspt_CorA/ZnTranspt_ZntB"/>
</dbReference>
<evidence type="ECO:0000256" key="6">
    <source>
        <dbReference type="SAM" id="MobiDB-lite"/>
    </source>
</evidence>
<proteinExistence type="inferred from homology"/>
<keyword evidence="3 7" id="KW-0812">Transmembrane</keyword>
<accession>A0AAD5K6E9</accession>
<keyword evidence="9" id="KW-1185">Reference proteome</keyword>
<dbReference type="GO" id="GO:0016020">
    <property type="term" value="C:membrane"/>
    <property type="evidence" value="ECO:0007669"/>
    <property type="project" value="UniProtKB-SubCell"/>
</dbReference>
<dbReference type="EMBL" id="JAIXMP010000019">
    <property type="protein sequence ID" value="KAI9258067.1"/>
    <property type="molecule type" value="Genomic_DNA"/>
</dbReference>
<feature type="region of interest" description="Disordered" evidence="6">
    <location>
        <begin position="165"/>
        <end position="185"/>
    </location>
</feature>
<feature type="transmembrane region" description="Helical" evidence="7">
    <location>
        <begin position="525"/>
        <end position="544"/>
    </location>
</feature>
<reference evidence="8" key="2">
    <citation type="submission" date="2023-02" db="EMBL/GenBank/DDBJ databases">
        <authorList>
            <consortium name="DOE Joint Genome Institute"/>
            <person name="Mondo S.J."/>
            <person name="Chang Y."/>
            <person name="Wang Y."/>
            <person name="Ahrendt S."/>
            <person name="Andreopoulos W."/>
            <person name="Barry K."/>
            <person name="Beard J."/>
            <person name="Benny G.L."/>
            <person name="Blankenship S."/>
            <person name="Bonito G."/>
            <person name="Cuomo C."/>
            <person name="Desiro A."/>
            <person name="Gervers K.A."/>
            <person name="Hundley H."/>
            <person name="Kuo A."/>
            <person name="LaButti K."/>
            <person name="Lang B.F."/>
            <person name="Lipzen A."/>
            <person name="O'Donnell K."/>
            <person name="Pangilinan J."/>
            <person name="Reynolds N."/>
            <person name="Sandor L."/>
            <person name="Smith M.W."/>
            <person name="Tsang A."/>
            <person name="Grigoriev I.V."/>
            <person name="Stajich J.E."/>
            <person name="Spatafora J.W."/>
        </authorList>
    </citation>
    <scope>NUCLEOTIDE SEQUENCE</scope>
    <source>
        <strain evidence="8">RSA 2281</strain>
    </source>
</reference>
<gene>
    <name evidence="8" type="ORF">BDA99DRAFT_110929</name>
</gene>
<dbReference type="SUPFAM" id="SSF143865">
    <property type="entry name" value="CorA soluble domain-like"/>
    <property type="match status" value="1"/>
</dbReference>
<evidence type="ECO:0000256" key="3">
    <source>
        <dbReference type="ARBA" id="ARBA00022692"/>
    </source>
</evidence>
<protein>
    <recommendedName>
        <fullName evidence="10">Cora-domain-containing protein</fullName>
    </recommendedName>
</protein>
<comment type="subcellular location">
    <subcellularLocation>
        <location evidence="1">Membrane</location>
        <topology evidence="1">Multi-pass membrane protein</topology>
    </subcellularLocation>
</comment>
<feature type="compositionally biased region" description="Basic residues" evidence="6">
    <location>
        <begin position="1"/>
        <end position="14"/>
    </location>
</feature>
<evidence type="ECO:0000313" key="9">
    <source>
        <dbReference type="Proteomes" id="UP001209540"/>
    </source>
</evidence>
<dbReference type="PANTHER" id="PTHR21535">
    <property type="entry name" value="MAGNESIUM AND COBALT TRANSPORT PROTEIN/MITOCHONDRIAL IMPORT INNER MEMBRANE TRANSLOCASE SUBUNIT TIM8"/>
    <property type="match status" value="1"/>
</dbReference>
<dbReference type="InterPro" id="IPR045863">
    <property type="entry name" value="CorA_TM1_TM2"/>
</dbReference>
<feature type="compositionally biased region" description="Polar residues" evidence="6">
    <location>
        <begin position="165"/>
        <end position="175"/>
    </location>
</feature>
<evidence type="ECO:0000256" key="5">
    <source>
        <dbReference type="ARBA" id="ARBA00023136"/>
    </source>
</evidence>
<keyword evidence="5 7" id="KW-0472">Membrane</keyword>
<dbReference type="FunFam" id="1.20.58.340:FF:000008">
    <property type="entry name" value="CorA family metal ion transporter"/>
    <property type="match status" value="1"/>
</dbReference>
<dbReference type="CDD" id="cd12829">
    <property type="entry name" value="Alr1p-like"/>
    <property type="match status" value="1"/>
</dbReference>
<evidence type="ECO:0008006" key="10">
    <source>
        <dbReference type="Google" id="ProtNLM"/>
    </source>
</evidence>
<keyword evidence="4 7" id="KW-1133">Transmembrane helix</keyword>
<organism evidence="8 9">
    <name type="scientific">Phascolomyces articulosus</name>
    <dbReference type="NCBI Taxonomy" id="60185"/>
    <lineage>
        <taxon>Eukaryota</taxon>
        <taxon>Fungi</taxon>
        <taxon>Fungi incertae sedis</taxon>
        <taxon>Mucoromycota</taxon>
        <taxon>Mucoromycotina</taxon>
        <taxon>Mucoromycetes</taxon>
        <taxon>Mucorales</taxon>
        <taxon>Lichtheimiaceae</taxon>
        <taxon>Phascolomyces</taxon>
    </lineage>
</organism>
<feature type="region of interest" description="Disordered" evidence="6">
    <location>
        <begin position="91"/>
        <end position="122"/>
    </location>
</feature>
<evidence type="ECO:0000256" key="1">
    <source>
        <dbReference type="ARBA" id="ARBA00004141"/>
    </source>
</evidence>
<name>A0AAD5K6E9_9FUNG</name>
<comment type="caution">
    <text evidence="8">The sequence shown here is derived from an EMBL/GenBank/DDBJ whole genome shotgun (WGS) entry which is preliminary data.</text>
</comment>
<dbReference type="Gene3D" id="1.20.58.340">
    <property type="entry name" value="Magnesium transport protein CorA, transmembrane region"/>
    <property type="match status" value="2"/>
</dbReference>
<evidence type="ECO:0000256" key="4">
    <source>
        <dbReference type="ARBA" id="ARBA00022989"/>
    </source>
</evidence>
<dbReference type="GO" id="GO:0015095">
    <property type="term" value="F:magnesium ion transmembrane transporter activity"/>
    <property type="evidence" value="ECO:0007669"/>
    <property type="project" value="InterPro"/>
</dbReference>
<dbReference type="Proteomes" id="UP001209540">
    <property type="component" value="Unassembled WGS sequence"/>
</dbReference>
<dbReference type="Pfam" id="PF01544">
    <property type="entry name" value="CorA"/>
    <property type="match status" value="1"/>
</dbReference>
<dbReference type="SUPFAM" id="SSF144083">
    <property type="entry name" value="Magnesium transport protein CorA, transmembrane region"/>
    <property type="match status" value="1"/>
</dbReference>
<reference evidence="8" key="1">
    <citation type="journal article" date="2022" name="IScience">
        <title>Evolution of zygomycete secretomes and the origins of terrestrial fungal ecologies.</title>
        <authorList>
            <person name="Chang Y."/>
            <person name="Wang Y."/>
            <person name="Mondo S."/>
            <person name="Ahrendt S."/>
            <person name="Andreopoulos W."/>
            <person name="Barry K."/>
            <person name="Beard J."/>
            <person name="Benny G.L."/>
            <person name="Blankenship S."/>
            <person name="Bonito G."/>
            <person name="Cuomo C."/>
            <person name="Desiro A."/>
            <person name="Gervers K.A."/>
            <person name="Hundley H."/>
            <person name="Kuo A."/>
            <person name="LaButti K."/>
            <person name="Lang B.F."/>
            <person name="Lipzen A."/>
            <person name="O'Donnell K."/>
            <person name="Pangilinan J."/>
            <person name="Reynolds N."/>
            <person name="Sandor L."/>
            <person name="Smith M.E."/>
            <person name="Tsang A."/>
            <person name="Grigoriev I.V."/>
            <person name="Stajich J.E."/>
            <person name="Spatafora J.W."/>
        </authorList>
    </citation>
    <scope>NUCLEOTIDE SEQUENCE</scope>
    <source>
        <strain evidence="8">RSA 2281</strain>
    </source>
</reference>
<feature type="transmembrane region" description="Helical" evidence="7">
    <location>
        <begin position="556"/>
        <end position="580"/>
    </location>
</feature>
<evidence type="ECO:0000313" key="8">
    <source>
        <dbReference type="EMBL" id="KAI9258067.1"/>
    </source>
</evidence>
<feature type="region of interest" description="Disordered" evidence="6">
    <location>
        <begin position="1"/>
        <end position="42"/>
    </location>
</feature>
<sequence>MGRSRRSKRTHQRHSPHEQHNQYHRQHNGDATPPNGHTERQGSAFAPLNIFFNRGRNYSSNGEDRGIIYSTSPEETDHLLQHDGLTIDMQHPAVSTNGGAYATSEDSADDSSRHDEEDATALEEDVCFPNDKKVNEEGIDYYELDNYVREQKSGHYLDLPLHTTVSTPSQSHPPITQQQGRQRRSTTIRRYSLYGDRDRYATSEKIGQKEGRVTFFSVKEPHSIHAKSLDDIPNHAIDNDRYLQLSDLLKKGCFWLDILDPTDAEMKVLSKTFHIHPLTVEDISMEEQREKCEVYKNYYFICFRSFEQNQASVNYLQPLALYIIVLKEGVLTFHFRPTPHPHNVRKRIRQLRDYISVTPDWICYGLLDDITDSFAPLVRSIEFEVDSIDELVLILKESEQSDMLRRIGYCRKKMMGMMRLLSGKVDVVKTLVKRGEMMHKASLSTLATAPATINNNNEEVTSQQPVLSSEVSLYLGDVQDHIISMLQSLTHYEKISSRSHSNYLAQISIEMTQTNNEMNDVLSKLTALGSILVPMNLVTGLWGMNVLVPGQMQEDLTWFMSILFAITLFCITSTILMRYYRLV</sequence>